<sequence length="301" mass="33780">MNRTPAYLQPGDTIGILCTARYVTAEQLQPAIKIFEDWGLKVKLGSTVNAEWHIFGGDDVLRACDLTDFFNDPEIKAIVCARGGYGTIRMIDKVDFSGFINNPKWLVGFSDVTALHTHINSMYEIPTLHASMPVIIDNKTPEAIDSLKKALFGDELNYSYKNTSTFGRSGEVEAEIVGGNLSLIHTVQNTVSELFMYDKILFIEEVGEWLYNIDRMMWNLKRSSKLQNLKGLIVGGFSELQDNEIPFGLSYEEIIWEKVKDFDFPVCFGFPAGHIADNRAIKMGVNAVLRVGESISFSQKI</sequence>
<comment type="caution">
    <text evidence="9">The sequence shown here is derived from an EMBL/GenBank/DDBJ whole genome shotgun (WGS) entry which is preliminary data.</text>
</comment>
<keyword evidence="5" id="KW-0720">Serine protease</keyword>
<dbReference type="PANTHER" id="PTHR30237:SF2">
    <property type="entry name" value="MUREIN TETRAPEPTIDE CARBOXYPEPTIDASE"/>
    <property type="match status" value="1"/>
</dbReference>
<gene>
    <name evidence="9" type="ORF">C3K47_07800</name>
</gene>
<keyword evidence="4" id="KW-0378">Hydrolase</keyword>
<feature type="domain" description="LD-carboxypeptidase C-terminal" evidence="8">
    <location>
        <begin position="174"/>
        <end position="288"/>
    </location>
</feature>
<evidence type="ECO:0000256" key="6">
    <source>
        <dbReference type="PIRSR" id="PIRSR028757-1"/>
    </source>
</evidence>
<dbReference type="OrthoDB" id="9807329at2"/>
<evidence type="ECO:0000259" key="8">
    <source>
        <dbReference type="Pfam" id="PF17676"/>
    </source>
</evidence>
<evidence type="ECO:0000256" key="3">
    <source>
        <dbReference type="ARBA" id="ARBA00022670"/>
    </source>
</evidence>
<keyword evidence="2 9" id="KW-0121">Carboxypeptidase</keyword>
<keyword evidence="10" id="KW-1185">Reference proteome</keyword>
<evidence type="ECO:0000256" key="4">
    <source>
        <dbReference type="ARBA" id="ARBA00022801"/>
    </source>
</evidence>
<dbReference type="Proteomes" id="UP000236893">
    <property type="component" value="Unassembled WGS sequence"/>
</dbReference>
<dbReference type="GO" id="GO:0008236">
    <property type="term" value="F:serine-type peptidase activity"/>
    <property type="evidence" value="ECO:0007669"/>
    <property type="project" value="UniProtKB-KW"/>
</dbReference>
<organism evidence="9 10">
    <name type="scientific">Solitalea longa</name>
    <dbReference type="NCBI Taxonomy" id="2079460"/>
    <lineage>
        <taxon>Bacteria</taxon>
        <taxon>Pseudomonadati</taxon>
        <taxon>Bacteroidota</taxon>
        <taxon>Sphingobacteriia</taxon>
        <taxon>Sphingobacteriales</taxon>
        <taxon>Sphingobacteriaceae</taxon>
        <taxon>Solitalea</taxon>
    </lineage>
</organism>
<feature type="active site" description="Charge relay system" evidence="6">
    <location>
        <position position="204"/>
    </location>
</feature>
<dbReference type="GO" id="GO:0004180">
    <property type="term" value="F:carboxypeptidase activity"/>
    <property type="evidence" value="ECO:0007669"/>
    <property type="project" value="UniProtKB-KW"/>
</dbReference>
<dbReference type="CDD" id="cd07025">
    <property type="entry name" value="Peptidase_S66"/>
    <property type="match status" value="1"/>
</dbReference>
<accession>A0A2S5A3S3</accession>
<dbReference type="InterPro" id="IPR040921">
    <property type="entry name" value="Peptidase_S66C"/>
</dbReference>
<feature type="active site" description="Charge relay system" evidence="6">
    <location>
        <position position="274"/>
    </location>
</feature>
<feature type="active site" description="Nucleophile" evidence="6">
    <location>
        <position position="110"/>
    </location>
</feature>
<evidence type="ECO:0000259" key="7">
    <source>
        <dbReference type="Pfam" id="PF02016"/>
    </source>
</evidence>
<evidence type="ECO:0000256" key="2">
    <source>
        <dbReference type="ARBA" id="ARBA00022645"/>
    </source>
</evidence>
<dbReference type="RefSeq" id="WP_103788569.1">
    <property type="nucleotide sequence ID" value="NZ_PQVF01000005.1"/>
</dbReference>
<evidence type="ECO:0000256" key="1">
    <source>
        <dbReference type="ARBA" id="ARBA00010233"/>
    </source>
</evidence>
<dbReference type="PANTHER" id="PTHR30237">
    <property type="entry name" value="MURAMOYLTETRAPEPTIDE CARBOXYPEPTIDASE"/>
    <property type="match status" value="1"/>
</dbReference>
<dbReference type="SUPFAM" id="SSF141986">
    <property type="entry name" value="LD-carboxypeptidase A C-terminal domain-like"/>
    <property type="match status" value="1"/>
</dbReference>
<keyword evidence="3" id="KW-0645">Protease</keyword>
<dbReference type="InterPro" id="IPR029062">
    <property type="entry name" value="Class_I_gatase-like"/>
</dbReference>
<dbReference type="AlphaFoldDB" id="A0A2S5A3S3"/>
<dbReference type="Pfam" id="PF02016">
    <property type="entry name" value="Peptidase_S66"/>
    <property type="match status" value="1"/>
</dbReference>
<name>A0A2S5A3S3_9SPHI</name>
<evidence type="ECO:0000313" key="10">
    <source>
        <dbReference type="Proteomes" id="UP000236893"/>
    </source>
</evidence>
<dbReference type="InterPro" id="IPR027461">
    <property type="entry name" value="Carboxypeptidase_A_C_sf"/>
</dbReference>
<dbReference type="Gene3D" id="3.50.30.60">
    <property type="entry name" value="LD-carboxypeptidase A C-terminal domain-like"/>
    <property type="match status" value="1"/>
</dbReference>
<dbReference type="InterPro" id="IPR040449">
    <property type="entry name" value="Peptidase_S66_N"/>
</dbReference>
<dbReference type="GO" id="GO:0006508">
    <property type="term" value="P:proteolysis"/>
    <property type="evidence" value="ECO:0007669"/>
    <property type="project" value="UniProtKB-KW"/>
</dbReference>
<feature type="domain" description="LD-carboxypeptidase N-terminal" evidence="7">
    <location>
        <begin position="14"/>
        <end position="130"/>
    </location>
</feature>
<reference evidence="9 10" key="1">
    <citation type="submission" date="2018-01" db="EMBL/GenBank/DDBJ databases">
        <authorList>
            <person name="Gaut B.S."/>
            <person name="Morton B.R."/>
            <person name="Clegg M.T."/>
            <person name="Duvall M.R."/>
        </authorList>
    </citation>
    <scope>NUCLEOTIDE SEQUENCE [LARGE SCALE GENOMIC DNA]</scope>
    <source>
        <strain evidence="9 10">HR-AV</strain>
    </source>
</reference>
<dbReference type="InterPro" id="IPR003507">
    <property type="entry name" value="S66_fam"/>
</dbReference>
<dbReference type="SUPFAM" id="SSF52317">
    <property type="entry name" value="Class I glutamine amidotransferase-like"/>
    <property type="match status" value="1"/>
</dbReference>
<protein>
    <submittedName>
        <fullName evidence="9">LD-carboxypeptidase</fullName>
    </submittedName>
</protein>
<dbReference type="PIRSF" id="PIRSF028757">
    <property type="entry name" value="LD-carboxypeptidase"/>
    <property type="match status" value="1"/>
</dbReference>
<dbReference type="EMBL" id="PQVF01000005">
    <property type="protein sequence ID" value="POY36959.1"/>
    <property type="molecule type" value="Genomic_DNA"/>
</dbReference>
<comment type="similarity">
    <text evidence="1">Belongs to the peptidase S66 family.</text>
</comment>
<dbReference type="InterPro" id="IPR027478">
    <property type="entry name" value="LdcA_N"/>
</dbReference>
<proteinExistence type="inferred from homology"/>
<dbReference type="Gene3D" id="3.40.50.10740">
    <property type="entry name" value="Class I glutamine amidotransferase-like"/>
    <property type="match status" value="1"/>
</dbReference>
<evidence type="ECO:0000256" key="5">
    <source>
        <dbReference type="ARBA" id="ARBA00022825"/>
    </source>
</evidence>
<dbReference type="Pfam" id="PF17676">
    <property type="entry name" value="Peptidase_S66C"/>
    <property type="match status" value="1"/>
</dbReference>
<evidence type="ECO:0000313" key="9">
    <source>
        <dbReference type="EMBL" id="POY36959.1"/>
    </source>
</evidence>